<dbReference type="EMBL" id="LSSM01005451">
    <property type="protein sequence ID" value="OMJ12674.1"/>
    <property type="molecule type" value="Genomic_DNA"/>
</dbReference>
<gene>
    <name evidence="1" type="ORF">AYI69_g9318</name>
</gene>
<reference evidence="2" key="1">
    <citation type="submission" date="2017-01" db="EMBL/GenBank/DDBJ databases">
        <authorList>
            <person name="Wang Y."/>
            <person name="White M."/>
            <person name="Kvist S."/>
            <person name="Moncalvo J.-M."/>
        </authorList>
    </citation>
    <scope>NUCLEOTIDE SEQUENCE [LARGE SCALE GENOMIC DNA]</scope>
    <source>
        <strain evidence="2">ID-206-W2</strain>
    </source>
</reference>
<evidence type="ECO:0000313" key="2">
    <source>
        <dbReference type="Proteomes" id="UP000187429"/>
    </source>
</evidence>
<evidence type="ECO:0000313" key="1">
    <source>
        <dbReference type="EMBL" id="OMJ12674.1"/>
    </source>
</evidence>
<organism evidence="1 2">
    <name type="scientific">Smittium culicis</name>
    <dbReference type="NCBI Taxonomy" id="133412"/>
    <lineage>
        <taxon>Eukaryota</taxon>
        <taxon>Fungi</taxon>
        <taxon>Fungi incertae sedis</taxon>
        <taxon>Zoopagomycota</taxon>
        <taxon>Kickxellomycotina</taxon>
        <taxon>Harpellomycetes</taxon>
        <taxon>Harpellales</taxon>
        <taxon>Legeriomycetaceae</taxon>
        <taxon>Smittium</taxon>
    </lineage>
</organism>
<proteinExistence type="predicted"/>
<keyword evidence="2" id="KW-1185">Reference proteome</keyword>
<dbReference type="Proteomes" id="UP000187429">
    <property type="component" value="Unassembled WGS sequence"/>
</dbReference>
<sequence length="15" mass="1695">MLTLSRPTLFNPFTG</sequence>
<comment type="caution">
    <text evidence="1">The sequence shown here is derived from an EMBL/GenBank/DDBJ whole genome shotgun (WGS) entry which is preliminary data.</text>
</comment>
<accession>A0A1R1XDG3</accession>
<name>A0A1R1XDG3_9FUNG</name>
<feature type="non-terminal residue" evidence="1">
    <location>
        <position position="15"/>
    </location>
</feature>
<protein>
    <submittedName>
        <fullName evidence="1">Uncharacterized protein</fullName>
    </submittedName>
</protein>